<dbReference type="GeneID" id="87950057"/>
<sequence>MLFESNVYRGSDVELAPTAAAQRPPNAAYPCLSNYPPVLIVVVVLDGLPCVSSLPARRHSATGSISLKPRRPSFFSKVVSSLTFDRTHPFFSSSPSPPSNAFDPPPLGPSPVTPKPVRHIELSTDPRAHTPHRRQAHAAAHSARTSSVQTASNLLDHRTSKPYASVARNQGTRKDRSDDCDSATATATATLRPGSELSQLPPVLSTFHLDLSLCLSLSLFRSPLHRTRLRRPRVVNTSLPPPICTARRIRSKPTPRNISRSPRQTRLVSLIHIHIHPRTLLVIDIRHWFL</sequence>
<keyword evidence="3" id="KW-1185">Reference proteome</keyword>
<feature type="region of interest" description="Disordered" evidence="1">
    <location>
        <begin position="91"/>
        <end position="184"/>
    </location>
</feature>
<evidence type="ECO:0000313" key="3">
    <source>
        <dbReference type="Proteomes" id="UP001322277"/>
    </source>
</evidence>
<dbReference type="AlphaFoldDB" id="A0AAX4IZ19"/>
<dbReference type="RefSeq" id="XP_062785764.1">
    <property type="nucleotide sequence ID" value="XM_062929713.1"/>
</dbReference>
<reference evidence="3" key="1">
    <citation type="journal article" date="2023" name="bioRxiv">
        <title>Complete genome of the Medicago anthracnose fungus, Colletotrichum destructivum, reveals a mini-chromosome-like region within a core chromosome.</title>
        <authorList>
            <person name="Lapalu N."/>
            <person name="Simon A."/>
            <person name="Lu A."/>
            <person name="Plaumann P.-L."/>
            <person name="Amselem J."/>
            <person name="Pigne S."/>
            <person name="Auger A."/>
            <person name="Koch C."/>
            <person name="Dallery J.-F."/>
            <person name="O'Connell R.J."/>
        </authorList>
    </citation>
    <scope>NUCLEOTIDE SEQUENCE [LARGE SCALE GENOMIC DNA]</scope>
    <source>
        <strain evidence="3">CBS 520.97</strain>
    </source>
</reference>
<protein>
    <submittedName>
        <fullName evidence="2">Uncharacterized protein</fullName>
    </submittedName>
</protein>
<organism evidence="2 3">
    <name type="scientific">Colletotrichum destructivum</name>
    <dbReference type="NCBI Taxonomy" id="34406"/>
    <lineage>
        <taxon>Eukaryota</taxon>
        <taxon>Fungi</taxon>
        <taxon>Dikarya</taxon>
        <taxon>Ascomycota</taxon>
        <taxon>Pezizomycotina</taxon>
        <taxon>Sordariomycetes</taxon>
        <taxon>Hypocreomycetidae</taxon>
        <taxon>Glomerellales</taxon>
        <taxon>Glomerellaceae</taxon>
        <taxon>Colletotrichum</taxon>
        <taxon>Colletotrichum destructivum species complex</taxon>
    </lineage>
</organism>
<gene>
    <name evidence="2" type="ORF">CDEST_13557</name>
</gene>
<feature type="compositionally biased region" description="Pro residues" evidence="1">
    <location>
        <begin position="95"/>
        <end position="114"/>
    </location>
</feature>
<dbReference type="Proteomes" id="UP001322277">
    <property type="component" value="Chromosome 9"/>
</dbReference>
<dbReference type="KEGG" id="cdet:87950057"/>
<feature type="compositionally biased region" description="Basic and acidic residues" evidence="1">
    <location>
        <begin position="118"/>
        <end position="128"/>
    </location>
</feature>
<feature type="compositionally biased region" description="Low complexity" evidence="1">
    <location>
        <begin position="137"/>
        <end position="146"/>
    </location>
</feature>
<evidence type="ECO:0000256" key="1">
    <source>
        <dbReference type="SAM" id="MobiDB-lite"/>
    </source>
</evidence>
<name>A0AAX4IZ19_9PEZI</name>
<evidence type="ECO:0000313" key="2">
    <source>
        <dbReference type="EMBL" id="WQF88543.1"/>
    </source>
</evidence>
<dbReference type="EMBL" id="CP137313">
    <property type="protein sequence ID" value="WQF88543.1"/>
    <property type="molecule type" value="Genomic_DNA"/>
</dbReference>
<proteinExistence type="predicted"/>
<accession>A0AAX4IZ19</accession>